<evidence type="ECO:0000313" key="3">
    <source>
        <dbReference type="Proteomes" id="UP000315303"/>
    </source>
</evidence>
<dbReference type="AlphaFoldDB" id="A0A502L1S2"/>
<reference evidence="2 3" key="1">
    <citation type="submission" date="2019-01" db="EMBL/GenBank/DDBJ databases">
        <title>Litorilituus lipolytica sp. nov., isolated from intertidal sand of the Yellow Sea in China.</title>
        <authorList>
            <person name="Liu A."/>
        </authorList>
    </citation>
    <scope>NUCLEOTIDE SEQUENCE [LARGE SCALE GENOMIC DNA]</scope>
    <source>
        <strain evidence="2 3">RZ04</strain>
    </source>
</reference>
<keyword evidence="1" id="KW-0472">Membrane</keyword>
<comment type="caution">
    <text evidence="2">The sequence shown here is derived from an EMBL/GenBank/DDBJ whole genome shotgun (WGS) entry which is preliminary data.</text>
</comment>
<evidence type="ECO:0000313" key="2">
    <source>
        <dbReference type="EMBL" id="TPH16395.1"/>
    </source>
</evidence>
<feature type="transmembrane region" description="Helical" evidence="1">
    <location>
        <begin position="61"/>
        <end position="80"/>
    </location>
</feature>
<dbReference type="Proteomes" id="UP000315303">
    <property type="component" value="Unassembled WGS sequence"/>
</dbReference>
<dbReference type="InterPro" id="IPR021318">
    <property type="entry name" value="DUF2919"/>
</dbReference>
<gene>
    <name evidence="2" type="ORF">EPA86_06560</name>
</gene>
<keyword evidence="1" id="KW-0812">Transmembrane</keyword>
<dbReference type="RefSeq" id="WP_140602631.1">
    <property type="nucleotide sequence ID" value="NZ_SAWY01000013.1"/>
</dbReference>
<feature type="transmembrane region" description="Helical" evidence="1">
    <location>
        <begin position="21"/>
        <end position="41"/>
    </location>
</feature>
<name>A0A502L1S2_9GAMM</name>
<accession>A0A502L1S2</accession>
<keyword evidence="1" id="KW-1133">Transmembrane helix</keyword>
<feature type="transmembrane region" description="Helical" evidence="1">
    <location>
        <begin position="126"/>
        <end position="143"/>
    </location>
</feature>
<dbReference type="Pfam" id="PF11143">
    <property type="entry name" value="DUF2919"/>
    <property type="match status" value="1"/>
</dbReference>
<dbReference type="OrthoDB" id="6225352at2"/>
<proteinExistence type="predicted"/>
<dbReference type="EMBL" id="SAWY01000013">
    <property type="protein sequence ID" value="TPH16395.1"/>
    <property type="molecule type" value="Genomic_DNA"/>
</dbReference>
<feature type="transmembrane region" description="Helical" evidence="1">
    <location>
        <begin position="100"/>
        <end position="120"/>
    </location>
</feature>
<protein>
    <submittedName>
        <fullName evidence="2">DUF2919 family protein</fullName>
    </submittedName>
</protein>
<sequence length="162" mass="19140">MSKEYKNYSVNDFDKFDCLKISIRVYLVLIYILRGYVVWVMSVTNMRDRVGIIQWLYPEQSLFFLSLLSGLMGLFVVLILSLRRPNAPQWVISIWPYSRVILIIALLFDYLINLLGYFQWQLFSPLWLAIQGGVVIFLIILCYSSDRININLREFPETLPEK</sequence>
<organism evidence="2 3">
    <name type="scientific">Litorilituus lipolyticus</name>
    <dbReference type="NCBI Taxonomy" id="2491017"/>
    <lineage>
        <taxon>Bacteria</taxon>
        <taxon>Pseudomonadati</taxon>
        <taxon>Pseudomonadota</taxon>
        <taxon>Gammaproteobacteria</taxon>
        <taxon>Alteromonadales</taxon>
        <taxon>Colwelliaceae</taxon>
        <taxon>Litorilituus</taxon>
    </lineage>
</organism>
<evidence type="ECO:0000256" key="1">
    <source>
        <dbReference type="SAM" id="Phobius"/>
    </source>
</evidence>
<keyword evidence="3" id="KW-1185">Reference proteome</keyword>